<feature type="transmembrane region" description="Helical" evidence="4">
    <location>
        <begin position="60"/>
        <end position="83"/>
    </location>
</feature>
<dbReference type="Pfam" id="PF12833">
    <property type="entry name" value="HTH_18"/>
    <property type="match status" value="1"/>
</dbReference>
<dbReference type="Gene3D" id="1.10.10.60">
    <property type="entry name" value="Homeodomain-like"/>
    <property type="match status" value="1"/>
</dbReference>
<gene>
    <name evidence="6" type="ORF">COA96_00235</name>
</gene>
<dbReference type="PROSITE" id="PS01124">
    <property type="entry name" value="HTH_ARAC_FAMILY_2"/>
    <property type="match status" value="1"/>
</dbReference>
<organism evidence="6 7">
    <name type="scientific">SAR86 cluster bacterium</name>
    <dbReference type="NCBI Taxonomy" id="2030880"/>
    <lineage>
        <taxon>Bacteria</taxon>
        <taxon>Pseudomonadati</taxon>
        <taxon>Pseudomonadota</taxon>
        <taxon>Gammaproteobacteria</taxon>
        <taxon>SAR86 cluster</taxon>
    </lineage>
</organism>
<dbReference type="GO" id="GO:0043565">
    <property type="term" value="F:sequence-specific DNA binding"/>
    <property type="evidence" value="ECO:0007669"/>
    <property type="project" value="InterPro"/>
</dbReference>
<evidence type="ECO:0000313" key="7">
    <source>
        <dbReference type="Proteomes" id="UP000218327"/>
    </source>
</evidence>
<dbReference type="InterPro" id="IPR018060">
    <property type="entry name" value="HTH_AraC"/>
</dbReference>
<dbReference type="PROSITE" id="PS00041">
    <property type="entry name" value="HTH_ARAC_FAMILY_1"/>
    <property type="match status" value="1"/>
</dbReference>
<keyword evidence="3" id="KW-0804">Transcription</keyword>
<name>A0A2A5BAR0_9GAMM</name>
<dbReference type="InterPro" id="IPR009057">
    <property type="entry name" value="Homeodomain-like_sf"/>
</dbReference>
<dbReference type="AlphaFoldDB" id="A0A2A5BAR0"/>
<evidence type="ECO:0000256" key="1">
    <source>
        <dbReference type="ARBA" id="ARBA00023015"/>
    </source>
</evidence>
<dbReference type="PRINTS" id="PR00032">
    <property type="entry name" value="HTHARAC"/>
</dbReference>
<evidence type="ECO:0000256" key="3">
    <source>
        <dbReference type="ARBA" id="ARBA00023163"/>
    </source>
</evidence>
<keyword evidence="2" id="KW-0238">DNA-binding</keyword>
<sequence>MGSFTTFFLGLAISQLSLMGAFIFSNFRHQKQARVLIVFCICLISFLLSSISALNSNPLISMVLAILTIMTPAVLWVFSLLFFGDDEKIPPYGLALIFFYITVRIVVRTLGMLGYDLGLFGYYFGYMIPVLIMLGLSIHVIYMGIEGLKADLIEERRKIRIPFVISMGIVVVFTLLFGALSSLITQLSSSNSSLPFTDVITLVIIASIFFWTLGLNLAAFGASSNVKVLLQNSSPIDLRQASNKYDAPTCSKEDKLMEKINEAMDEQKLYHETGFTIAMLAHKLSTSEHRLRATINRTLGFRNFNQFLNYYRIREAKHLVAETEEPIANIAMEVGYNSLSSFNKAFKESLGLPPRKFRLSSQA</sequence>
<feature type="transmembrane region" description="Helical" evidence="4">
    <location>
        <begin position="6"/>
        <end position="24"/>
    </location>
</feature>
<feature type="transmembrane region" description="Helical" evidence="4">
    <location>
        <begin position="36"/>
        <end position="54"/>
    </location>
</feature>
<keyword evidence="4" id="KW-0472">Membrane</keyword>
<feature type="transmembrane region" description="Helical" evidence="4">
    <location>
        <begin position="199"/>
        <end position="220"/>
    </location>
</feature>
<evidence type="ECO:0000259" key="5">
    <source>
        <dbReference type="PROSITE" id="PS01124"/>
    </source>
</evidence>
<evidence type="ECO:0000313" key="6">
    <source>
        <dbReference type="EMBL" id="PCJ28647.1"/>
    </source>
</evidence>
<feature type="domain" description="HTH araC/xylS-type" evidence="5">
    <location>
        <begin position="254"/>
        <end position="360"/>
    </location>
</feature>
<keyword evidence="4" id="KW-0812">Transmembrane</keyword>
<feature type="transmembrane region" description="Helical" evidence="4">
    <location>
        <begin position="163"/>
        <end position="187"/>
    </location>
</feature>
<dbReference type="EMBL" id="NVVJ01000001">
    <property type="protein sequence ID" value="PCJ28647.1"/>
    <property type="molecule type" value="Genomic_DNA"/>
</dbReference>
<reference evidence="7" key="1">
    <citation type="submission" date="2017-08" db="EMBL/GenBank/DDBJ databases">
        <title>A dynamic microbial community with high functional redundancy inhabits the cold, oxic subseafloor aquifer.</title>
        <authorList>
            <person name="Tully B.J."/>
            <person name="Wheat C.G."/>
            <person name="Glazer B.T."/>
            <person name="Huber J.A."/>
        </authorList>
    </citation>
    <scope>NUCLEOTIDE SEQUENCE [LARGE SCALE GENOMIC DNA]</scope>
</reference>
<dbReference type="Proteomes" id="UP000218327">
    <property type="component" value="Unassembled WGS sequence"/>
</dbReference>
<dbReference type="PANTHER" id="PTHR43280:SF29">
    <property type="entry name" value="ARAC-FAMILY TRANSCRIPTIONAL REGULATOR"/>
    <property type="match status" value="1"/>
</dbReference>
<proteinExistence type="predicted"/>
<dbReference type="InterPro" id="IPR020449">
    <property type="entry name" value="Tscrpt_reg_AraC-type_HTH"/>
</dbReference>
<evidence type="ECO:0000256" key="4">
    <source>
        <dbReference type="SAM" id="Phobius"/>
    </source>
</evidence>
<dbReference type="GO" id="GO:0003700">
    <property type="term" value="F:DNA-binding transcription factor activity"/>
    <property type="evidence" value="ECO:0007669"/>
    <property type="project" value="InterPro"/>
</dbReference>
<dbReference type="InterPro" id="IPR018062">
    <property type="entry name" value="HTH_AraC-typ_CS"/>
</dbReference>
<comment type="caution">
    <text evidence="6">The sequence shown here is derived from an EMBL/GenBank/DDBJ whole genome shotgun (WGS) entry which is preliminary data.</text>
</comment>
<feature type="transmembrane region" description="Helical" evidence="4">
    <location>
        <begin position="121"/>
        <end position="142"/>
    </location>
</feature>
<protein>
    <recommendedName>
        <fullName evidence="5">HTH araC/xylS-type domain-containing protein</fullName>
    </recommendedName>
</protein>
<evidence type="ECO:0000256" key="2">
    <source>
        <dbReference type="ARBA" id="ARBA00023125"/>
    </source>
</evidence>
<keyword evidence="4" id="KW-1133">Transmembrane helix</keyword>
<dbReference type="SMART" id="SM00342">
    <property type="entry name" value="HTH_ARAC"/>
    <property type="match status" value="1"/>
</dbReference>
<accession>A0A2A5BAR0</accession>
<dbReference type="PANTHER" id="PTHR43280">
    <property type="entry name" value="ARAC-FAMILY TRANSCRIPTIONAL REGULATOR"/>
    <property type="match status" value="1"/>
</dbReference>
<dbReference type="SUPFAM" id="SSF46689">
    <property type="entry name" value="Homeodomain-like"/>
    <property type="match status" value="1"/>
</dbReference>
<keyword evidence="1" id="KW-0805">Transcription regulation</keyword>
<feature type="transmembrane region" description="Helical" evidence="4">
    <location>
        <begin position="95"/>
        <end position="115"/>
    </location>
</feature>